<accession>A0A931AS55</accession>
<name>A0A931AS55_9FIRM</name>
<dbReference type="InterPro" id="IPR029433">
    <property type="entry name" value="DUF4438_N"/>
</dbReference>
<comment type="caution">
    <text evidence="3">The sequence shown here is derived from an EMBL/GenBank/DDBJ whole genome shotgun (WGS) entry which is preliminary data.</text>
</comment>
<proteinExistence type="predicted"/>
<dbReference type="Gene3D" id="4.10.1180.10">
    <property type="entry name" value="tm1086 domain"/>
    <property type="match status" value="1"/>
</dbReference>
<dbReference type="Gene3D" id="2.102.30.10">
    <property type="entry name" value="tm1086 (SG structure) domain"/>
    <property type="match status" value="1"/>
</dbReference>
<dbReference type="Pfam" id="PF14505">
    <property type="entry name" value="DUF4438"/>
    <property type="match status" value="1"/>
</dbReference>
<dbReference type="AlphaFoldDB" id="A0A931AS55"/>
<dbReference type="InterPro" id="IPR044909">
    <property type="entry name" value="TM_1086_sf"/>
</dbReference>
<dbReference type="Gene3D" id="2.40.10.170">
    <property type="match status" value="1"/>
</dbReference>
<dbReference type="RefSeq" id="WP_270454457.1">
    <property type="nucleotide sequence ID" value="NZ_JADPIE010000005.1"/>
</dbReference>
<evidence type="ECO:0000259" key="2">
    <source>
        <dbReference type="Pfam" id="PF20999"/>
    </source>
</evidence>
<dbReference type="InterPro" id="IPR044910">
    <property type="entry name" value="TM_1086_SG_dom"/>
</dbReference>
<reference evidence="3" key="1">
    <citation type="submission" date="2020-11" db="EMBL/GenBank/DDBJ databases">
        <title>Halonatronomonas betainensis gen. nov., sp. nov. a novel haloalkaliphilic representative of the family Halanaerobiacae capable of betaine degradation.</title>
        <authorList>
            <person name="Boltyanskaya Y."/>
            <person name="Kevbrin V."/>
            <person name="Detkova E."/>
            <person name="Grouzdev D.S."/>
            <person name="Koziaeva V."/>
            <person name="Zhilina T."/>
        </authorList>
    </citation>
    <scope>NUCLEOTIDE SEQUENCE</scope>
    <source>
        <strain evidence="3">Z-7014</strain>
    </source>
</reference>
<gene>
    <name evidence="3" type="ORF">I0Q91_10320</name>
</gene>
<dbReference type="Pfam" id="PF20999">
    <property type="entry name" value="DUF4438_C"/>
    <property type="match status" value="1"/>
</dbReference>
<evidence type="ECO:0000313" key="4">
    <source>
        <dbReference type="Proteomes" id="UP000621436"/>
    </source>
</evidence>
<organism evidence="3 4">
    <name type="scientific">Halonatronomonas betaini</name>
    <dbReference type="NCBI Taxonomy" id="2778430"/>
    <lineage>
        <taxon>Bacteria</taxon>
        <taxon>Bacillati</taxon>
        <taxon>Bacillota</taxon>
        <taxon>Clostridia</taxon>
        <taxon>Halanaerobiales</taxon>
        <taxon>Halarsenatibacteraceae</taxon>
        <taxon>Halonatronomonas</taxon>
    </lineage>
</organism>
<dbReference type="InterPro" id="IPR048399">
    <property type="entry name" value="DUF4438_C"/>
</dbReference>
<feature type="domain" description="DUF4438" evidence="1">
    <location>
        <begin position="28"/>
        <end position="163"/>
    </location>
</feature>
<protein>
    <submittedName>
        <fullName evidence="3">DUF4438 domain-containing protein</fullName>
    </submittedName>
</protein>
<keyword evidence="4" id="KW-1185">Reference proteome</keyword>
<sequence>MLNTNKDRIVVQSVQGSISHPGAGRLPYRMDREGKGHNIPGTGGISYNVRVGDPAFGWAGDHIEPGVSMKISDKSRSTDNYGLGLLACIGNKARVVSGEAQGAEGYVTGLHGGINHVIIDFDQDDMEEMKVGDDILVKAAGQGLELKDYPEIKVFNIAPELLEKLGIEEDDGKLTVPVAAEIPGHIMGSGIGASTVAMGDYDITTGDKDIMEEYGIDQLKLGDLVYLSNCDNTYGREYITGAGSIGVVVHSDCIKMGHGPGVTTILTSKESKLVPAIDPEANISKYMESLKNE</sequence>
<dbReference type="EMBL" id="JADPIE010000005">
    <property type="protein sequence ID" value="MBF8437477.1"/>
    <property type="molecule type" value="Genomic_DNA"/>
</dbReference>
<evidence type="ECO:0000259" key="1">
    <source>
        <dbReference type="Pfam" id="PF14505"/>
    </source>
</evidence>
<evidence type="ECO:0000313" key="3">
    <source>
        <dbReference type="EMBL" id="MBF8437477.1"/>
    </source>
</evidence>
<dbReference type="Proteomes" id="UP000621436">
    <property type="component" value="Unassembled WGS sequence"/>
</dbReference>
<feature type="domain" description="DUF4438" evidence="2">
    <location>
        <begin position="164"/>
        <end position="287"/>
    </location>
</feature>